<dbReference type="Proteomes" id="UP000553776">
    <property type="component" value="Unassembled WGS sequence"/>
</dbReference>
<keyword evidence="1" id="KW-0472">Membrane</keyword>
<comment type="caution">
    <text evidence="2">The sequence shown here is derived from an EMBL/GenBank/DDBJ whole genome shotgun (WGS) entry which is preliminary data.</text>
</comment>
<sequence>MAYRLSQKSKQLLVAIHVIAVASWTGGTFGMLLLGIYLGSSANGDQLTYTLASMEVIDENLLKYPALLILLTGILLSIWTQWGLVKHYWVAIKLTLTVATILIGIFFLNDWTESLGDLVRESGFAAMRDPAYRSTRTSMLVTAGFNLVCLLLMVFITYFKPFGKIKKRRAPGPSPTSKRS</sequence>
<gene>
    <name evidence="2" type="ORF">H7B90_03230</name>
</gene>
<evidence type="ECO:0000313" key="2">
    <source>
        <dbReference type="EMBL" id="MBB6690406.1"/>
    </source>
</evidence>
<feature type="transmembrane region" description="Helical" evidence="1">
    <location>
        <begin position="139"/>
        <end position="159"/>
    </location>
</feature>
<evidence type="ECO:0000256" key="1">
    <source>
        <dbReference type="SAM" id="Phobius"/>
    </source>
</evidence>
<feature type="transmembrane region" description="Helical" evidence="1">
    <location>
        <begin position="88"/>
        <end position="108"/>
    </location>
</feature>
<feature type="transmembrane region" description="Helical" evidence="1">
    <location>
        <begin position="12"/>
        <end position="38"/>
    </location>
</feature>
<proteinExistence type="predicted"/>
<feature type="transmembrane region" description="Helical" evidence="1">
    <location>
        <begin position="61"/>
        <end position="79"/>
    </location>
</feature>
<name>A0A841TQ11_9BACL</name>
<dbReference type="RefSeq" id="WP_185134437.1">
    <property type="nucleotide sequence ID" value="NZ_JACJVR010000009.1"/>
</dbReference>
<dbReference type="EMBL" id="JACJVR010000009">
    <property type="protein sequence ID" value="MBB6690406.1"/>
    <property type="molecule type" value="Genomic_DNA"/>
</dbReference>
<evidence type="ECO:0000313" key="3">
    <source>
        <dbReference type="Proteomes" id="UP000553776"/>
    </source>
</evidence>
<dbReference type="AlphaFoldDB" id="A0A841TQ11"/>
<keyword evidence="1" id="KW-1133">Transmembrane helix</keyword>
<protein>
    <submittedName>
        <fullName evidence="2">Uncharacterized protein</fullName>
    </submittedName>
</protein>
<keyword evidence="3" id="KW-1185">Reference proteome</keyword>
<organism evidence="2 3">
    <name type="scientific">Cohnella xylanilytica</name>
    <dbReference type="NCBI Taxonomy" id="557555"/>
    <lineage>
        <taxon>Bacteria</taxon>
        <taxon>Bacillati</taxon>
        <taxon>Bacillota</taxon>
        <taxon>Bacilli</taxon>
        <taxon>Bacillales</taxon>
        <taxon>Paenibacillaceae</taxon>
        <taxon>Cohnella</taxon>
    </lineage>
</organism>
<accession>A0A841TQ11</accession>
<keyword evidence="1" id="KW-0812">Transmembrane</keyword>
<reference evidence="2 3" key="1">
    <citation type="submission" date="2020-08" db="EMBL/GenBank/DDBJ databases">
        <title>Cohnella phylogeny.</title>
        <authorList>
            <person name="Dunlap C."/>
        </authorList>
    </citation>
    <scope>NUCLEOTIDE SEQUENCE [LARGE SCALE GENOMIC DNA]</scope>
    <source>
        <strain evidence="2 3">DSM 25239</strain>
    </source>
</reference>